<evidence type="ECO:0000313" key="7">
    <source>
        <dbReference type="EMBL" id="MFC4990397.1"/>
    </source>
</evidence>
<feature type="region of interest" description="Disordered" evidence="5">
    <location>
        <begin position="1"/>
        <end position="20"/>
    </location>
</feature>
<dbReference type="InterPro" id="IPR006096">
    <property type="entry name" value="Glu/Leu/Phe/Val/Trp_DH_C"/>
</dbReference>
<evidence type="ECO:0000256" key="4">
    <source>
        <dbReference type="PIRNR" id="PIRNR000185"/>
    </source>
</evidence>
<dbReference type="Gene3D" id="3.40.50.10860">
    <property type="entry name" value="Leucine Dehydrogenase, chain A, domain 1"/>
    <property type="match status" value="1"/>
</dbReference>
<dbReference type="PIRSF" id="PIRSF000185">
    <property type="entry name" value="Glu_DH"/>
    <property type="match status" value="1"/>
</dbReference>
<dbReference type="SUPFAM" id="SSF51735">
    <property type="entry name" value="NAD(P)-binding Rossmann-fold domains"/>
    <property type="match status" value="1"/>
</dbReference>
<dbReference type="Proteomes" id="UP001595925">
    <property type="component" value="Unassembled WGS sequence"/>
</dbReference>
<dbReference type="GO" id="GO:0016491">
    <property type="term" value="F:oxidoreductase activity"/>
    <property type="evidence" value="ECO:0007669"/>
    <property type="project" value="UniProtKB-KW"/>
</dbReference>
<dbReference type="SUPFAM" id="SSF53223">
    <property type="entry name" value="Aminoacid dehydrogenase-like, N-terminal domain"/>
    <property type="match status" value="1"/>
</dbReference>
<name>A0ABD5QMX7_9EURY</name>
<evidence type="ECO:0000313" key="8">
    <source>
        <dbReference type="Proteomes" id="UP001595925"/>
    </source>
</evidence>
<dbReference type="InterPro" id="IPR014362">
    <property type="entry name" value="Glu_DH"/>
</dbReference>
<reference evidence="7 8" key="1">
    <citation type="journal article" date="2019" name="Int. J. Syst. Evol. Microbiol.">
        <title>The Global Catalogue of Microorganisms (GCM) 10K type strain sequencing project: providing services to taxonomists for standard genome sequencing and annotation.</title>
        <authorList>
            <consortium name="The Broad Institute Genomics Platform"/>
            <consortium name="The Broad Institute Genome Sequencing Center for Infectious Disease"/>
            <person name="Wu L."/>
            <person name="Ma J."/>
        </authorList>
    </citation>
    <scope>NUCLEOTIDE SEQUENCE [LARGE SCALE GENOMIC DNA]</scope>
    <source>
        <strain evidence="7 8">CGMCC 1.15824</strain>
    </source>
</reference>
<evidence type="ECO:0000259" key="6">
    <source>
        <dbReference type="SMART" id="SM00839"/>
    </source>
</evidence>
<evidence type="ECO:0000256" key="1">
    <source>
        <dbReference type="ARBA" id="ARBA00006382"/>
    </source>
</evidence>
<accession>A0ABD5QMX7</accession>
<dbReference type="PANTHER" id="PTHR11606">
    <property type="entry name" value="GLUTAMATE DEHYDROGENASE"/>
    <property type="match status" value="1"/>
</dbReference>
<evidence type="ECO:0000256" key="5">
    <source>
        <dbReference type="SAM" id="MobiDB-lite"/>
    </source>
</evidence>
<proteinExistence type="inferred from homology"/>
<keyword evidence="8" id="KW-1185">Reference proteome</keyword>
<dbReference type="EMBL" id="JBHSJG010000072">
    <property type="protein sequence ID" value="MFC4990397.1"/>
    <property type="molecule type" value="Genomic_DNA"/>
</dbReference>
<dbReference type="SMART" id="SM00839">
    <property type="entry name" value="ELFV_dehydrog"/>
    <property type="match status" value="1"/>
</dbReference>
<comment type="subunit">
    <text evidence="2">Homohexamer.</text>
</comment>
<protein>
    <recommendedName>
        <fullName evidence="4">Glutamate dehydrogenase</fullName>
    </recommendedName>
</protein>
<dbReference type="InterPro" id="IPR036291">
    <property type="entry name" value="NAD(P)-bd_dom_sf"/>
</dbReference>
<gene>
    <name evidence="7" type="ORF">ACFPFO_22120</name>
</gene>
<dbReference type="Pfam" id="PF02812">
    <property type="entry name" value="ELFV_dehydrog_N"/>
    <property type="match status" value="1"/>
</dbReference>
<comment type="caution">
    <text evidence="7">The sequence shown here is derived from an EMBL/GenBank/DDBJ whole genome shotgun (WGS) entry which is preliminary data.</text>
</comment>
<dbReference type="Gene3D" id="3.40.50.720">
    <property type="entry name" value="NAD(P)-binding Rossmann-like Domain"/>
    <property type="match status" value="1"/>
</dbReference>
<organism evidence="7 8">
    <name type="scientific">Saliphagus infecundisoli</name>
    <dbReference type="NCBI Taxonomy" id="1849069"/>
    <lineage>
        <taxon>Archaea</taxon>
        <taxon>Methanobacteriati</taxon>
        <taxon>Methanobacteriota</taxon>
        <taxon>Stenosarchaea group</taxon>
        <taxon>Halobacteria</taxon>
        <taxon>Halobacteriales</taxon>
        <taxon>Natrialbaceae</taxon>
        <taxon>Saliphagus</taxon>
    </lineage>
</organism>
<dbReference type="AlphaFoldDB" id="A0ABD5QMX7"/>
<sequence length="412" mass="42550">MTPTHEPIDETRIGNPTDPRNDFAARALRTLPVPESLRARLLGPTHVQRFTVPVERDDGDVDLFPGYRVRHDDARGPFLGPHCYRPELDAGTCAGLAAAGTWTAAVAGVPFGGAAGGVAVDPTALSRGERNRLGAAYAERVADSVGPDTDVLAPGVGADARAMAGLADALREHAGTPRRTVVGKPAVVGGLREPIAGRGLTLAAQEALDGMGRSLPGADVAVYGCDGPTIPARFDAYGTTVVAVRDRHGAAVAPSGLEPDPPSAGLRGPTPAAYDGTDASPEGVLGSEADLLVVAGGETLSARAAERVAADVVIEGTYRGLTPAAEQTLEERGIEVVPDVLATVGGLIAARLEWGRNGRDPDPARVDREVGHAVVGAFDEVRRRREADGCGRREAAYALAVSRTVAAHEVAR</sequence>
<dbReference type="PANTHER" id="PTHR11606:SF13">
    <property type="entry name" value="GLUTAMATE DEHYDROGENASE 1, MITOCHONDRIAL"/>
    <property type="match status" value="1"/>
</dbReference>
<dbReference type="RefSeq" id="WP_224828701.1">
    <property type="nucleotide sequence ID" value="NZ_JAIVEF010000009.1"/>
</dbReference>
<evidence type="ECO:0000256" key="3">
    <source>
        <dbReference type="ARBA" id="ARBA00023002"/>
    </source>
</evidence>
<dbReference type="InterPro" id="IPR046346">
    <property type="entry name" value="Aminoacid_DH-like_N_sf"/>
</dbReference>
<evidence type="ECO:0000256" key="2">
    <source>
        <dbReference type="ARBA" id="ARBA00011643"/>
    </source>
</evidence>
<keyword evidence="3 4" id="KW-0560">Oxidoreductase</keyword>
<dbReference type="Pfam" id="PF00208">
    <property type="entry name" value="ELFV_dehydrog"/>
    <property type="match status" value="1"/>
</dbReference>
<comment type="similarity">
    <text evidence="1 4">Belongs to the Glu/Leu/Phe/Val dehydrogenases family.</text>
</comment>
<feature type="domain" description="Glutamate/phenylalanine/leucine/valine/L-tryptophan dehydrogenase C-terminal" evidence="6">
    <location>
        <begin position="189"/>
        <end position="412"/>
    </location>
</feature>
<feature type="compositionally biased region" description="Basic and acidic residues" evidence="5">
    <location>
        <begin position="1"/>
        <end position="12"/>
    </location>
</feature>
<dbReference type="InterPro" id="IPR006097">
    <property type="entry name" value="Glu/Leu/Phe/Val/Trp_DH_dimer"/>
</dbReference>